<dbReference type="PROSITE" id="PS50082">
    <property type="entry name" value="WD_REPEATS_2"/>
    <property type="match status" value="7"/>
</dbReference>
<dbReference type="Pfam" id="PF00069">
    <property type="entry name" value="Pkinase"/>
    <property type="match status" value="1"/>
</dbReference>
<dbReference type="CDD" id="cd14014">
    <property type="entry name" value="STKc_PknB_like"/>
    <property type="match status" value="1"/>
</dbReference>
<dbReference type="GO" id="GO:0005524">
    <property type="term" value="F:ATP binding"/>
    <property type="evidence" value="ECO:0007669"/>
    <property type="project" value="InterPro"/>
</dbReference>
<dbReference type="EMBL" id="JAAGLI010000738">
    <property type="protein sequence ID" value="NEA26255.1"/>
    <property type="molecule type" value="Genomic_DNA"/>
</dbReference>
<keyword evidence="5" id="KW-0418">Kinase</keyword>
<reference evidence="5 6" key="1">
    <citation type="submission" date="2020-01" db="EMBL/GenBank/DDBJ databases">
        <title>Insect and environment-associated Actinomycetes.</title>
        <authorList>
            <person name="Currrie C."/>
            <person name="Chevrette M."/>
            <person name="Carlson C."/>
            <person name="Stubbendieck R."/>
            <person name="Wendt-Pienkowski E."/>
        </authorList>
    </citation>
    <scope>NUCLEOTIDE SEQUENCE [LARGE SCALE GENOMIC DNA]</scope>
    <source>
        <strain evidence="5 6">SID10258</strain>
    </source>
</reference>
<dbReference type="Proteomes" id="UP000475532">
    <property type="component" value="Unassembled WGS sequence"/>
</dbReference>
<gene>
    <name evidence="5" type="ORF">G3I70_27725</name>
</gene>
<dbReference type="PROSITE" id="PS00678">
    <property type="entry name" value="WD_REPEATS_1"/>
    <property type="match status" value="4"/>
</dbReference>
<feature type="repeat" description="WD" evidence="3">
    <location>
        <begin position="1063"/>
        <end position="1097"/>
    </location>
</feature>
<dbReference type="SUPFAM" id="SSF56112">
    <property type="entry name" value="Protein kinase-like (PK-like)"/>
    <property type="match status" value="1"/>
</dbReference>
<dbReference type="InterPro" id="IPR011990">
    <property type="entry name" value="TPR-like_helical_dom_sf"/>
</dbReference>
<dbReference type="Pfam" id="PF00400">
    <property type="entry name" value="WD40"/>
    <property type="match status" value="12"/>
</dbReference>
<feature type="repeat" description="WD" evidence="3">
    <location>
        <begin position="1021"/>
        <end position="1062"/>
    </location>
</feature>
<dbReference type="Gene3D" id="2.130.10.10">
    <property type="entry name" value="YVTN repeat-like/Quinoprotein amine dehydrogenase"/>
    <property type="match status" value="4"/>
</dbReference>
<dbReference type="Gene3D" id="1.25.40.10">
    <property type="entry name" value="Tetratricopeptide repeat domain"/>
    <property type="match status" value="1"/>
</dbReference>
<comment type="caution">
    <text evidence="5">The sequence shown here is derived from an EMBL/GenBank/DDBJ whole genome shotgun (WGS) entry which is preliminary data.</text>
</comment>
<dbReference type="PANTHER" id="PTHR22847:SF637">
    <property type="entry name" value="WD REPEAT DOMAIN 5B"/>
    <property type="match status" value="1"/>
</dbReference>
<dbReference type="InterPro" id="IPR008271">
    <property type="entry name" value="Ser/Thr_kinase_AS"/>
</dbReference>
<keyword evidence="1 3" id="KW-0853">WD repeat</keyword>
<protein>
    <submittedName>
        <fullName evidence="5">Protein kinase</fullName>
    </submittedName>
</protein>
<dbReference type="SMART" id="SM00028">
    <property type="entry name" value="TPR"/>
    <property type="match status" value="2"/>
</dbReference>
<evidence type="ECO:0000313" key="5">
    <source>
        <dbReference type="EMBL" id="NEA26255.1"/>
    </source>
</evidence>
<dbReference type="PROSITE" id="PS50011">
    <property type="entry name" value="PROTEIN_KINASE_DOM"/>
    <property type="match status" value="1"/>
</dbReference>
<dbReference type="InterPro" id="IPR000719">
    <property type="entry name" value="Prot_kinase_dom"/>
</dbReference>
<dbReference type="PANTHER" id="PTHR22847">
    <property type="entry name" value="WD40 REPEAT PROTEIN"/>
    <property type="match status" value="1"/>
</dbReference>
<proteinExistence type="predicted"/>
<evidence type="ECO:0000256" key="1">
    <source>
        <dbReference type="ARBA" id="ARBA00022574"/>
    </source>
</evidence>
<dbReference type="CDD" id="cd00200">
    <property type="entry name" value="WD40"/>
    <property type="match status" value="2"/>
</dbReference>
<feature type="repeat" description="WD" evidence="3">
    <location>
        <begin position="689"/>
        <end position="722"/>
    </location>
</feature>
<dbReference type="Gene3D" id="3.30.200.20">
    <property type="entry name" value="Phosphorylase Kinase, domain 1"/>
    <property type="match status" value="1"/>
</dbReference>
<dbReference type="AlphaFoldDB" id="A0A6L9QLM2"/>
<dbReference type="InterPro" id="IPR019775">
    <property type="entry name" value="WD40_repeat_CS"/>
</dbReference>
<keyword evidence="5" id="KW-0808">Transferase</keyword>
<evidence type="ECO:0000256" key="3">
    <source>
        <dbReference type="PROSITE-ProRule" id="PRU00221"/>
    </source>
</evidence>
<feature type="domain" description="Protein kinase" evidence="4">
    <location>
        <begin position="4"/>
        <end position="278"/>
    </location>
</feature>
<dbReference type="SUPFAM" id="SSF50998">
    <property type="entry name" value="Quinoprotein alcohol dehydrogenase-like"/>
    <property type="match status" value="2"/>
</dbReference>
<evidence type="ECO:0000259" key="4">
    <source>
        <dbReference type="PROSITE" id="PS50011"/>
    </source>
</evidence>
<dbReference type="Pfam" id="PF13432">
    <property type="entry name" value="TPR_16"/>
    <property type="match status" value="1"/>
</dbReference>
<keyword evidence="2" id="KW-0677">Repeat</keyword>
<dbReference type="RefSeq" id="WP_203597004.1">
    <property type="nucleotide sequence ID" value="NZ_JAAGLI010000738.1"/>
</dbReference>
<dbReference type="InterPro" id="IPR020472">
    <property type="entry name" value="WD40_PAC1"/>
</dbReference>
<dbReference type="SMART" id="SM00320">
    <property type="entry name" value="WD40"/>
    <property type="match status" value="14"/>
</dbReference>
<dbReference type="Gene3D" id="1.10.510.10">
    <property type="entry name" value="Transferase(Phosphotransferase) domain 1"/>
    <property type="match status" value="1"/>
</dbReference>
<dbReference type="SUPFAM" id="SSF48452">
    <property type="entry name" value="TPR-like"/>
    <property type="match status" value="1"/>
</dbReference>
<dbReference type="PRINTS" id="PR00320">
    <property type="entry name" value="GPROTEINBRPT"/>
</dbReference>
<feature type="repeat" description="WD" evidence="3">
    <location>
        <begin position="979"/>
        <end position="1020"/>
    </location>
</feature>
<evidence type="ECO:0000256" key="2">
    <source>
        <dbReference type="ARBA" id="ARBA00022737"/>
    </source>
</evidence>
<dbReference type="GO" id="GO:0004672">
    <property type="term" value="F:protein kinase activity"/>
    <property type="evidence" value="ECO:0007669"/>
    <property type="project" value="InterPro"/>
</dbReference>
<dbReference type="PROSITE" id="PS00108">
    <property type="entry name" value="PROTEIN_KINASE_ST"/>
    <property type="match status" value="1"/>
</dbReference>
<dbReference type="InterPro" id="IPR001680">
    <property type="entry name" value="WD40_rpt"/>
</dbReference>
<name>A0A6L9QLM2_9ACTN</name>
<sequence length="1113" mass="120375">MGLYDVVDVYEQGGMGVVYRVRHLAWNTELAVKSPRPELFRGDADRKRFVREAETWVSLGLHPHVCSCYYVRTLGGIPRVFAEYMDGGSLREWIDKHRLHRGSTPDLARVLDVAIQVAWGLQHSHDHGLVHQDMKPANVLLDAAGTAKVTDFGLARARPVPAGSGAGSGSVAGASILVSTGGMTPAYASPEQMAGADLGRSTDVWSFAVTVLEMFTGEVSWMAGPAAGAALADLRERGELARAGMPAAVADLLARCLRDDPAERPGSMSEVAAVLSRIHADETGRPYPRPVPVAARLRADELNNRALSLLDLGRREESDEAFREARAVDPQHPEATYNVGVLHWRAGRITDERLVRDLGAVYASTGESARAGHLLAKAHLERGDLASAVPLLEEADRREPENEEIQNSLEIAASGEIRAGGLLRAVAHPSWVRACLSADGRHAVSGDGDGMVRILDLVDGRSVAEFQAHGGSVKVVWLSADGTRLLTTGQEIVGNGWHDTLRLWDMRTGRCLSAHVHDASVESACLPADGSVALFGSDDGTVREWRPGIGDRVVAGPPGPEYIWNSVAVHSVWLSGDGRLALTGGVTGDEARLWDVRTGECLRTFGGHTDRVRAVHLSPDGRWALTGGHDRTVRLWNAETGDHVRTFEGHTAEVLAVWVSDDGRRAVSGGWDRIVRLWDVESGRCLRSFEGHTSHVASVCMTPDGRLALSGGGEGSVRLWQLPEPDRYWGPLMPCRPRSHAELSGLDARVEALVGDAERAIADGRLQQALDLLTTARELPGHERAPRVLPVWRTLARSCVHTGLRAAWPSRTLDGHAKWVKHVNASADGTLAISQSWDETARLWEVETGRCLRTFDGHDGVDAAALSGSGRFALIGHLNGDLRFWDVAEGRCLRTFEGPGALSEIRLSHDGRLALTRGRMDHTVRVYDTQAGRCVRSVEGTNGPNSVAMSNDGRLALIANGEQNVQVWDLTDDRQLPLLRGHTRLLRAVCLSADGRLALSGGADAEIRLWDLATGRCLRTLTDVVDNVQALSMSTDGRFALSGGHDAALRLWDLATGECLRTLTGHTDRVTSVDLSADGRFALSADMAAAVRTWELDWELQVHDPAESGGAIR</sequence>
<dbReference type="InterPro" id="IPR019734">
    <property type="entry name" value="TPR_rpt"/>
</dbReference>
<evidence type="ECO:0000313" key="6">
    <source>
        <dbReference type="Proteomes" id="UP000475532"/>
    </source>
</evidence>
<accession>A0A6L9QLM2</accession>
<organism evidence="5 6">
    <name type="scientific">Actinomadura bangladeshensis</name>
    <dbReference type="NCBI Taxonomy" id="453573"/>
    <lineage>
        <taxon>Bacteria</taxon>
        <taxon>Bacillati</taxon>
        <taxon>Actinomycetota</taxon>
        <taxon>Actinomycetes</taxon>
        <taxon>Streptosporangiales</taxon>
        <taxon>Thermomonosporaceae</taxon>
        <taxon>Actinomadura</taxon>
    </lineage>
</organism>
<feature type="repeat" description="WD" evidence="3">
    <location>
        <begin position="647"/>
        <end position="688"/>
    </location>
</feature>
<dbReference type="SMART" id="SM00220">
    <property type="entry name" value="S_TKc"/>
    <property type="match status" value="1"/>
</dbReference>
<dbReference type="InterPro" id="IPR011009">
    <property type="entry name" value="Kinase-like_dom_sf"/>
</dbReference>
<dbReference type="InterPro" id="IPR011047">
    <property type="entry name" value="Quinoprotein_ADH-like_sf"/>
</dbReference>
<feature type="repeat" description="WD" evidence="3">
    <location>
        <begin position="813"/>
        <end position="854"/>
    </location>
</feature>
<dbReference type="PROSITE" id="PS50231">
    <property type="entry name" value="RICIN_B_LECTIN"/>
    <property type="match status" value="1"/>
</dbReference>
<feature type="repeat" description="WD" evidence="3">
    <location>
        <begin position="605"/>
        <end position="646"/>
    </location>
</feature>
<dbReference type="PROSITE" id="PS50294">
    <property type="entry name" value="WD_REPEATS_REGION"/>
    <property type="match status" value="7"/>
</dbReference>
<dbReference type="InterPro" id="IPR015943">
    <property type="entry name" value="WD40/YVTN_repeat-like_dom_sf"/>
</dbReference>